<comment type="similarity">
    <text evidence="1">Belongs to the VPS18 family.</text>
</comment>
<keyword evidence="4" id="KW-0862">Zinc</keyword>
<dbReference type="Proteomes" id="UP000433883">
    <property type="component" value="Unassembled WGS sequence"/>
</dbReference>
<dbReference type="GO" id="GO:0007033">
    <property type="term" value="P:vacuole organization"/>
    <property type="evidence" value="ECO:0007669"/>
    <property type="project" value="TreeGrafter"/>
</dbReference>
<dbReference type="CDD" id="cd16462">
    <property type="entry name" value="RING-H2_Pep3p-like"/>
    <property type="match status" value="1"/>
</dbReference>
<dbReference type="AlphaFoldDB" id="A0A8H3Z6F0"/>
<reference evidence="12 14" key="1">
    <citation type="submission" date="2019-11" db="EMBL/GenBank/DDBJ databases">
        <title>Venturia inaequalis Genome Resource.</title>
        <authorList>
            <person name="Lichtner F.J."/>
        </authorList>
    </citation>
    <scope>NUCLEOTIDE SEQUENCE [LARGE SCALE GENOMIC DNA]</scope>
    <source>
        <strain evidence="12">Bline_iso_100314</strain>
        <strain evidence="13 15">DMI_063113</strain>
    </source>
</reference>
<evidence type="ECO:0000256" key="7">
    <source>
        <dbReference type="PROSITE-ProRule" id="PRU01006"/>
    </source>
</evidence>
<feature type="region of interest" description="Disordered" evidence="9">
    <location>
        <begin position="240"/>
        <end position="268"/>
    </location>
</feature>
<evidence type="ECO:0000256" key="2">
    <source>
        <dbReference type="ARBA" id="ARBA00022723"/>
    </source>
</evidence>
<dbReference type="GO" id="GO:0005768">
    <property type="term" value="C:endosome"/>
    <property type="evidence" value="ECO:0007669"/>
    <property type="project" value="TreeGrafter"/>
</dbReference>
<dbReference type="GO" id="GO:0048284">
    <property type="term" value="P:organelle fusion"/>
    <property type="evidence" value="ECO:0007669"/>
    <property type="project" value="TreeGrafter"/>
</dbReference>
<dbReference type="GO" id="GO:0030674">
    <property type="term" value="F:protein-macromolecule adaptor activity"/>
    <property type="evidence" value="ECO:0007669"/>
    <property type="project" value="TreeGrafter"/>
</dbReference>
<evidence type="ECO:0000256" key="1">
    <source>
        <dbReference type="ARBA" id="ARBA00010454"/>
    </source>
</evidence>
<evidence type="ECO:0000259" key="11">
    <source>
        <dbReference type="Pfam" id="PF26148"/>
    </source>
</evidence>
<feature type="domain" description="Pep3/Vps18 beta-propeller" evidence="10">
    <location>
        <begin position="26"/>
        <end position="396"/>
    </location>
</feature>
<evidence type="ECO:0008006" key="16">
    <source>
        <dbReference type="Google" id="ProtNLM"/>
    </source>
</evidence>
<evidence type="ECO:0000313" key="12">
    <source>
        <dbReference type="EMBL" id="KAE9981326.1"/>
    </source>
</evidence>
<accession>A0A8H3Z6F0</accession>
<dbReference type="InterPro" id="IPR000547">
    <property type="entry name" value="Clathrin_H-chain/VPS_repeat"/>
</dbReference>
<dbReference type="GO" id="GO:0007032">
    <property type="term" value="P:endosome organization"/>
    <property type="evidence" value="ECO:0007669"/>
    <property type="project" value="TreeGrafter"/>
</dbReference>
<evidence type="ECO:0000313" key="14">
    <source>
        <dbReference type="Proteomes" id="UP000433883"/>
    </source>
</evidence>
<evidence type="ECO:0000256" key="6">
    <source>
        <dbReference type="ARBA" id="ARBA00029433"/>
    </source>
</evidence>
<dbReference type="InterPro" id="IPR007810">
    <property type="entry name" value="Pep3/Vps18_beta-prop"/>
</dbReference>
<keyword evidence="3" id="KW-0863">Zinc-finger</keyword>
<evidence type="ECO:0000313" key="15">
    <source>
        <dbReference type="Proteomes" id="UP000490939"/>
    </source>
</evidence>
<keyword evidence="2" id="KW-0479">Metal-binding</keyword>
<comment type="subcellular location">
    <subcellularLocation>
        <location evidence="6">Endomembrane system</location>
        <topology evidence="6">Peripheral membrane protein</topology>
        <orientation evidence="6">Cytoplasmic side</orientation>
    </subcellularLocation>
</comment>
<evidence type="ECO:0000259" key="10">
    <source>
        <dbReference type="Pfam" id="PF05131"/>
    </source>
</evidence>
<dbReference type="Pfam" id="PF26148">
    <property type="entry name" value="VPS18_RING_C"/>
    <property type="match status" value="1"/>
</dbReference>
<evidence type="ECO:0000313" key="13">
    <source>
        <dbReference type="EMBL" id="KAE9992329.1"/>
    </source>
</evidence>
<keyword evidence="5" id="KW-0472">Membrane</keyword>
<dbReference type="SUPFAM" id="SSF57850">
    <property type="entry name" value="RING/U-box"/>
    <property type="match status" value="1"/>
</dbReference>
<dbReference type="EMBL" id="WNWR01000062">
    <property type="protein sequence ID" value="KAE9992329.1"/>
    <property type="molecule type" value="Genomic_DNA"/>
</dbReference>
<gene>
    <name evidence="12" type="ORF">BLS_007576</name>
    <name evidence="13" type="ORF">EG327_009402</name>
</gene>
<evidence type="ECO:0000256" key="5">
    <source>
        <dbReference type="ARBA" id="ARBA00023136"/>
    </source>
</evidence>
<dbReference type="PROSITE" id="PS50236">
    <property type="entry name" value="CHCR"/>
    <property type="match status" value="1"/>
</dbReference>
<protein>
    <recommendedName>
        <fullName evidence="16">Pep3/Vps18/deep orange domain-containing protein</fullName>
    </recommendedName>
</protein>
<feature type="coiled-coil region" evidence="8">
    <location>
        <begin position="819"/>
        <end position="846"/>
    </location>
</feature>
<proteinExistence type="inferred from homology"/>
<keyword evidence="15" id="KW-1185">Reference proteome</keyword>
<dbReference type="InterPro" id="IPR058919">
    <property type="entry name" value="Pep3/Vps18_RING_C"/>
</dbReference>
<dbReference type="GO" id="GO:0030897">
    <property type="term" value="C:HOPS complex"/>
    <property type="evidence" value="ECO:0007669"/>
    <property type="project" value="TreeGrafter"/>
</dbReference>
<dbReference type="EMBL" id="WNWQ01000060">
    <property type="protein sequence ID" value="KAE9981326.1"/>
    <property type="molecule type" value="Genomic_DNA"/>
</dbReference>
<sequence length="971" mass="109289">MDFEAAAAAGYVPATDFQDSVDNSLPIFNVERVQVQFSRPSDFVAAQVANNAIILAFTTGRILRIDLENAAEIEDIDLPKKATEVGVIRRMFLDPTASHLIISTTFGENFYLHSQSKQPKPLIRLKGVSIDSVAWNPSHPTASTREILLGTTDGNVFETFIEPSPEFYRREEKYVKGVYKASHGPIVGIWTDTISTRPEVRRVLLATPKQLLHFVGKASQHAHEGSGSIFSKFFESESPVLHDNESAPGDAPSCLSISPEPQNSLPTDLSVPNRDYAWLSSQGVFRGELLSSPPSSELGNRIFVDSKLLPRSQLPPSVRPSGRPRASQEASTSMLLSTWHIIQLVEGRIVITNKLDDTVVLDQSVLETGQTALGLFSDVTKNTFWLVTSDELFEIAANDESRDIWKIMLKAQKFDAASQYSKTPAQKDAVATASGDYLVNKKQFMEAATVYGRSTKAFEQVALTFIDNDEQEALRRYLLTKLSTLKKSSIMQRMMVAAWLVELYMAELNILDDTITTKAELAEGMNTAESKNQLSSIRQEFQDFVAKYKADLDVKTTYEVISSHGREEELLYFATVVNDYNYVLSYWIQRDRWEESLAVLKKQTSPENFYKYSSVLMANVPVDLVDILMRQSNLDPDRLIPALLNYNKITTVPLNQNQAIRYLNFVINQLQSLDPSIHNTLISIYAAAPTKDETALLSYLRAQSYAQEQSYDADFALRLCIQHQRVQSCVHIYTSMEQYTRAVALALKHDNIDLASSVADRCDGNPALRKKLWLAIAKEVIKKTSGIKAAIEFLKRCELLRIEDLIPFFPDFVVIDDFKEEICQALEEYSQHIDSLKKEMDDSALTAQHIKRDILSLDRRYAIVEPGERCYICRLPLLARQFFVFPCQHAFHAECLGKRVVEMAGVAEGMRIRKLQGEVGRGVFQGKRREKAVRELDEAVAGACVLCSDLAVKQIDEPFVLSSDDRNEWVL</sequence>
<evidence type="ECO:0000256" key="9">
    <source>
        <dbReference type="SAM" id="MobiDB-lite"/>
    </source>
</evidence>
<evidence type="ECO:0000256" key="8">
    <source>
        <dbReference type="SAM" id="Coils"/>
    </source>
</evidence>
<feature type="repeat" description="CHCR" evidence="7">
    <location>
        <begin position="627"/>
        <end position="789"/>
    </location>
</feature>
<dbReference type="Proteomes" id="UP000490939">
    <property type="component" value="Unassembled WGS sequence"/>
</dbReference>
<comment type="caution">
    <text evidence="12">The sequence shown here is derived from an EMBL/GenBank/DDBJ whole genome shotgun (WGS) entry which is preliminary data.</text>
</comment>
<dbReference type="GO" id="GO:0006886">
    <property type="term" value="P:intracellular protein transport"/>
    <property type="evidence" value="ECO:0007669"/>
    <property type="project" value="UniProtKB-UniRule"/>
</dbReference>
<feature type="compositionally biased region" description="Polar residues" evidence="9">
    <location>
        <begin position="255"/>
        <end position="267"/>
    </location>
</feature>
<dbReference type="PANTHER" id="PTHR23323:SF26">
    <property type="entry name" value="VACUOLAR PROTEIN SORTING-ASSOCIATED PROTEIN 18 HOMOLOG"/>
    <property type="match status" value="1"/>
</dbReference>
<evidence type="ECO:0000256" key="4">
    <source>
        <dbReference type="ARBA" id="ARBA00022833"/>
    </source>
</evidence>
<dbReference type="GO" id="GO:0008270">
    <property type="term" value="F:zinc ion binding"/>
    <property type="evidence" value="ECO:0007669"/>
    <property type="project" value="UniProtKB-KW"/>
</dbReference>
<organism evidence="12 14">
    <name type="scientific">Venturia inaequalis</name>
    <name type="common">Apple scab fungus</name>
    <dbReference type="NCBI Taxonomy" id="5025"/>
    <lineage>
        <taxon>Eukaryota</taxon>
        <taxon>Fungi</taxon>
        <taxon>Dikarya</taxon>
        <taxon>Ascomycota</taxon>
        <taxon>Pezizomycotina</taxon>
        <taxon>Dothideomycetes</taxon>
        <taxon>Pleosporomycetidae</taxon>
        <taxon>Venturiales</taxon>
        <taxon>Venturiaceae</taxon>
        <taxon>Venturia</taxon>
    </lineage>
</organism>
<dbReference type="GO" id="GO:0006904">
    <property type="term" value="P:vesicle docking involved in exocytosis"/>
    <property type="evidence" value="ECO:0007669"/>
    <property type="project" value="TreeGrafter"/>
</dbReference>
<name>A0A8H3Z6F0_VENIN</name>
<feature type="domain" description="Pep3/Vps18 RING C-terminal" evidence="11">
    <location>
        <begin position="864"/>
        <end position="954"/>
    </location>
</feature>
<dbReference type="OrthoDB" id="1845386at2759"/>
<dbReference type="Pfam" id="PF05131">
    <property type="entry name" value="Pep3_Vps18"/>
    <property type="match status" value="1"/>
</dbReference>
<dbReference type="PANTHER" id="PTHR23323">
    <property type="entry name" value="VACUOLAR PROTEIN SORTING-ASSOCIATED PROTEIN"/>
    <property type="match status" value="1"/>
</dbReference>
<keyword evidence="8" id="KW-0175">Coiled coil</keyword>
<evidence type="ECO:0000256" key="3">
    <source>
        <dbReference type="ARBA" id="ARBA00022771"/>
    </source>
</evidence>